<dbReference type="GeneID" id="19321260"/>
<protein>
    <submittedName>
        <fullName evidence="10">Putative a chain endothiapepsin</fullName>
    </submittedName>
</protein>
<name>R8BVG6_PHAM7</name>
<dbReference type="InterPro" id="IPR033121">
    <property type="entry name" value="PEPTIDASE_A1"/>
</dbReference>
<dbReference type="PROSITE" id="PS00141">
    <property type="entry name" value="ASP_PROTEASE"/>
    <property type="match status" value="2"/>
</dbReference>
<dbReference type="Proteomes" id="UP000014074">
    <property type="component" value="Unassembled WGS sequence"/>
</dbReference>
<dbReference type="RefSeq" id="XP_007911917.1">
    <property type="nucleotide sequence ID" value="XM_007913726.1"/>
</dbReference>
<evidence type="ECO:0000313" key="10">
    <source>
        <dbReference type="EMBL" id="EOO03343.1"/>
    </source>
</evidence>
<evidence type="ECO:0000256" key="3">
    <source>
        <dbReference type="ARBA" id="ARBA00022750"/>
    </source>
</evidence>
<feature type="signal peptide" evidence="8">
    <location>
        <begin position="1"/>
        <end position="21"/>
    </location>
</feature>
<dbReference type="GO" id="GO:0006508">
    <property type="term" value="P:proteolysis"/>
    <property type="evidence" value="ECO:0007669"/>
    <property type="project" value="UniProtKB-KW"/>
</dbReference>
<dbReference type="MEROPS" id="A01.044"/>
<dbReference type="SUPFAM" id="SSF50630">
    <property type="entry name" value="Acid proteases"/>
    <property type="match status" value="1"/>
</dbReference>
<dbReference type="OrthoDB" id="2747330at2759"/>
<keyword evidence="6" id="KW-1015">Disulfide bond</keyword>
<dbReference type="AlphaFoldDB" id="R8BVG6"/>
<dbReference type="InterPro" id="IPR001461">
    <property type="entry name" value="Aspartic_peptidase_A1"/>
</dbReference>
<feature type="disulfide bond" evidence="6">
    <location>
        <begin position="342"/>
        <end position="377"/>
    </location>
</feature>
<feature type="chain" id="PRO_5004452900" evidence="8">
    <location>
        <begin position="22"/>
        <end position="419"/>
    </location>
</feature>
<accession>R8BVG6</accession>
<dbReference type="PROSITE" id="PS51767">
    <property type="entry name" value="PEPTIDASE_A1"/>
    <property type="match status" value="1"/>
</dbReference>
<evidence type="ECO:0000256" key="4">
    <source>
        <dbReference type="ARBA" id="ARBA00022801"/>
    </source>
</evidence>
<gene>
    <name evidence="10" type="ORF">UCRPA7_1139</name>
</gene>
<dbReference type="PANTHER" id="PTHR47966:SF2">
    <property type="entry name" value="ASPERGILLOPEPSIN-1-RELATED"/>
    <property type="match status" value="1"/>
</dbReference>
<dbReference type="Pfam" id="PF00026">
    <property type="entry name" value="Asp"/>
    <property type="match status" value="1"/>
</dbReference>
<evidence type="ECO:0000256" key="1">
    <source>
        <dbReference type="ARBA" id="ARBA00007447"/>
    </source>
</evidence>
<dbReference type="HOGENOM" id="CLU_013253_0_1_1"/>
<feature type="domain" description="Peptidase A1" evidence="9">
    <location>
        <begin position="104"/>
        <end position="415"/>
    </location>
</feature>
<feature type="active site" evidence="5">
    <location>
        <position position="122"/>
    </location>
</feature>
<evidence type="ECO:0000256" key="5">
    <source>
        <dbReference type="PIRSR" id="PIRSR601461-1"/>
    </source>
</evidence>
<dbReference type="InterPro" id="IPR021109">
    <property type="entry name" value="Peptidase_aspartic_dom_sf"/>
</dbReference>
<dbReference type="PRINTS" id="PR00792">
    <property type="entry name" value="PEPSIN"/>
</dbReference>
<keyword evidence="2 7" id="KW-0645">Protease</keyword>
<dbReference type="FunFam" id="2.40.70.10:FF:000026">
    <property type="entry name" value="Endothiapepsin"/>
    <property type="match status" value="1"/>
</dbReference>
<dbReference type="PANTHER" id="PTHR47966">
    <property type="entry name" value="BETA-SITE APP-CLEAVING ENZYME, ISOFORM A-RELATED"/>
    <property type="match status" value="1"/>
</dbReference>
<evidence type="ECO:0000256" key="7">
    <source>
        <dbReference type="RuleBase" id="RU000454"/>
    </source>
</evidence>
<dbReference type="FunFam" id="2.40.70.10:FF:000024">
    <property type="entry name" value="Endothiapepsin"/>
    <property type="match status" value="1"/>
</dbReference>
<evidence type="ECO:0000259" key="9">
    <source>
        <dbReference type="PROSITE" id="PS51767"/>
    </source>
</evidence>
<keyword evidence="4 7" id="KW-0378">Hydrolase</keyword>
<dbReference type="InterPro" id="IPR034163">
    <property type="entry name" value="Aspergillopepsin-like_cat_dom"/>
</dbReference>
<dbReference type="Gene3D" id="2.40.70.10">
    <property type="entry name" value="Acid Proteases"/>
    <property type="match status" value="2"/>
</dbReference>
<dbReference type="GO" id="GO:0004190">
    <property type="term" value="F:aspartic-type endopeptidase activity"/>
    <property type="evidence" value="ECO:0007669"/>
    <property type="project" value="UniProtKB-KW"/>
</dbReference>
<keyword evidence="3 7" id="KW-0064">Aspartyl protease</keyword>
<evidence type="ECO:0000256" key="8">
    <source>
        <dbReference type="SAM" id="SignalP"/>
    </source>
</evidence>
<proteinExistence type="inferred from homology"/>
<dbReference type="EMBL" id="KB932835">
    <property type="protein sequence ID" value="EOO03343.1"/>
    <property type="molecule type" value="Genomic_DNA"/>
</dbReference>
<reference evidence="11" key="1">
    <citation type="journal article" date="2013" name="Genome Announc.">
        <title>Draft genome sequence of the ascomycete Phaeoacremonium aleophilum strain UCR-PA7, a causal agent of the esca disease complex in grapevines.</title>
        <authorList>
            <person name="Blanco-Ulate B."/>
            <person name="Rolshausen P."/>
            <person name="Cantu D."/>
        </authorList>
    </citation>
    <scope>NUCLEOTIDE SEQUENCE [LARGE SCALE GENOMIC DNA]</scope>
    <source>
        <strain evidence="11">UCR-PA7</strain>
    </source>
</reference>
<organism evidence="10 11">
    <name type="scientific">Phaeoacremonium minimum (strain UCR-PA7)</name>
    <name type="common">Esca disease fungus</name>
    <name type="synonym">Togninia minima</name>
    <dbReference type="NCBI Taxonomy" id="1286976"/>
    <lineage>
        <taxon>Eukaryota</taxon>
        <taxon>Fungi</taxon>
        <taxon>Dikarya</taxon>
        <taxon>Ascomycota</taxon>
        <taxon>Pezizomycotina</taxon>
        <taxon>Sordariomycetes</taxon>
        <taxon>Sordariomycetidae</taxon>
        <taxon>Togniniales</taxon>
        <taxon>Togniniaceae</taxon>
        <taxon>Phaeoacremonium</taxon>
    </lineage>
</organism>
<keyword evidence="11" id="KW-1185">Reference proteome</keyword>
<keyword evidence="8" id="KW-0732">Signal</keyword>
<evidence type="ECO:0000313" key="11">
    <source>
        <dbReference type="Proteomes" id="UP000014074"/>
    </source>
</evidence>
<sequence length="419" mass="43521">MVSLTNLFLASILASVGLGSALPPKVGTTVIDNSFGSGTASIKQVRNPNHVFNGALSVYKTYLKYGVPIPEYLEAAVANFTNILDKRVTGSASATPIDTFDDAYVTPVSIGTPAQVLNLDFDTGSSDLWVFSSETPKSEVNGQSIYTPGSSSTAKKLSGYTWSISYGDGSSSSGDVYTDVVTIGGVTASAQAVEAAQQVSSSFTSDSAIDGLVGLGFKALNTVSPTKQNTFFDNVKSSLNSPLFTADLKHQAAGTYDFGYIDSAKYTGTITYVSVNTSPGYWTWTSSGYAVGSASFTSTSITGIADTGTTLLYLPTTIVKAYYAQVSGSSNSNTYGGYIFPCSRTLPSFTFGVSSARITIPGTYLNYGPVSTGSSTCFGGLQSSADIGINIFGDVALKAAFVVFNGASTPTIGWASKTL</sequence>
<dbReference type="KEGG" id="tmn:UCRPA7_1139"/>
<evidence type="ECO:0000256" key="6">
    <source>
        <dbReference type="PIRSR" id="PIRSR601461-2"/>
    </source>
</evidence>
<comment type="similarity">
    <text evidence="1 7">Belongs to the peptidase A1 family.</text>
</comment>
<dbReference type="CDD" id="cd06097">
    <property type="entry name" value="Aspergillopepsin_like"/>
    <property type="match status" value="1"/>
</dbReference>
<dbReference type="eggNOG" id="KOG1339">
    <property type="taxonomic scope" value="Eukaryota"/>
</dbReference>
<dbReference type="InterPro" id="IPR001969">
    <property type="entry name" value="Aspartic_peptidase_AS"/>
</dbReference>
<feature type="active site" evidence="5">
    <location>
        <position position="306"/>
    </location>
</feature>
<evidence type="ECO:0000256" key="2">
    <source>
        <dbReference type="ARBA" id="ARBA00022670"/>
    </source>
</evidence>